<evidence type="ECO:0000313" key="2">
    <source>
        <dbReference type="Proteomes" id="UP000326979"/>
    </source>
</evidence>
<dbReference type="Gene3D" id="3.20.20.100">
    <property type="entry name" value="NADP-dependent oxidoreductase domain"/>
    <property type="match status" value="1"/>
</dbReference>
<organism evidence="1 2">
    <name type="scientific">Streptomyces phyllanthi</name>
    <dbReference type="NCBI Taxonomy" id="1803180"/>
    <lineage>
        <taxon>Bacteria</taxon>
        <taxon>Bacillati</taxon>
        <taxon>Actinomycetota</taxon>
        <taxon>Actinomycetes</taxon>
        <taxon>Kitasatosporales</taxon>
        <taxon>Streptomycetaceae</taxon>
        <taxon>Streptomyces</taxon>
    </lineage>
</organism>
<dbReference type="RefSeq" id="WP_152788625.1">
    <property type="nucleotide sequence ID" value="NZ_BAABEQ010000001.1"/>
</dbReference>
<dbReference type="InterPro" id="IPR036812">
    <property type="entry name" value="NAD(P)_OxRdtase_dom_sf"/>
</dbReference>
<evidence type="ECO:0000313" key="1">
    <source>
        <dbReference type="EMBL" id="MPY43666.1"/>
    </source>
</evidence>
<dbReference type="AlphaFoldDB" id="A0A5N8WA41"/>
<evidence type="ECO:0008006" key="3">
    <source>
        <dbReference type="Google" id="ProtNLM"/>
    </source>
</evidence>
<dbReference type="EMBL" id="VJZE01000246">
    <property type="protein sequence ID" value="MPY43666.1"/>
    <property type="molecule type" value="Genomic_DNA"/>
</dbReference>
<dbReference type="SUPFAM" id="SSF51430">
    <property type="entry name" value="NAD(P)-linked oxidoreductase"/>
    <property type="match status" value="1"/>
</dbReference>
<protein>
    <recommendedName>
        <fullName evidence="3">NADP-dependent oxidoreductase domain-containing protein</fullName>
    </recommendedName>
</protein>
<comment type="caution">
    <text evidence="1">The sequence shown here is derived from an EMBL/GenBank/DDBJ whole genome shotgun (WGS) entry which is preliminary data.</text>
</comment>
<dbReference type="Proteomes" id="UP000326979">
    <property type="component" value="Unassembled WGS sequence"/>
</dbReference>
<reference evidence="1 2" key="1">
    <citation type="submission" date="2019-07" db="EMBL/GenBank/DDBJ databases">
        <title>New species of Amycolatopsis and Streptomyces.</title>
        <authorList>
            <person name="Duangmal K."/>
            <person name="Teo W.F.A."/>
            <person name="Lipun K."/>
        </authorList>
    </citation>
    <scope>NUCLEOTIDE SEQUENCE [LARGE SCALE GENOMIC DNA]</scope>
    <source>
        <strain evidence="1 2">TISTR 2346</strain>
    </source>
</reference>
<accession>A0A5N8WA41</accession>
<proteinExistence type="predicted"/>
<sequence length="113" mass="11723">MTLQCHPVGDGCVERWGALSSSGPWRVLELGVPLVDTAEIYGPEFADGKGVTPSQPAPAWLPAKKPCTVPTPGSHNPARVAQNIAAADLRLTATDLDRTAEIVPDGGIGGRLS</sequence>
<name>A0A5N8WA41_9ACTN</name>
<gene>
    <name evidence="1" type="ORF">FNH04_28340</name>
</gene>
<keyword evidence="2" id="KW-1185">Reference proteome</keyword>